<keyword evidence="2 6" id="KW-0678">Repressor</keyword>
<protein>
    <recommendedName>
        <fullName evidence="6">Transcription repressor</fullName>
    </recommendedName>
    <alternativeName>
        <fullName evidence="6">Ovate family protein</fullName>
    </alternativeName>
</protein>
<comment type="function">
    <text evidence="6">Transcriptional repressor that regulates multiple aspects of plant growth and development.</text>
</comment>
<reference evidence="10" key="2">
    <citation type="submission" date="2025-08" db="UniProtKB">
        <authorList>
            <consortium name="RefSeq"/>
        </authorList>
    </citation>
    <scope>IDENTIFICATION</scope>
    <source>
        <tissue evidence="10">Leaf</tissue>
    </source>
</reference>
<dbReference type="OrthoDB" id="1928390at2759"/>
<dbReference type="PROSITE" id="PS51754">
    <property type="entry name" value="OVATE"/>
    <property type="match status" value="1"/>
</dbReference>
<organism evidence="9 10">
    <name type="scientific">Spinacia oleracea</name>
    <name type="common">Spinach</name>
    <dbReference type="NCBI Taxonomy" id="3562"/>
    <lineage>
        <taxon>Eukaryota</taxon>
        <taxon>Viridiplantae</taxon>
        <taxon>Streptophyta</taxon>
        <taxon>Embryophyta</taxon>
        <taxon>Tracheophyta</taxon>
        <taxon>Spermatophyta</taxon>
        <taxon>Magnoliopsida</taxon>
        <taxon>eudicotyledons</taxon>
        <taxon>Gunneridae</taxon>
        <taxon>Pentapetalae</taxon>
        <taxon>Caryophyllales</taxon>
        <taxon>Chenopodiaceae</taxon>
        <taxon>Chenopodioideae</taxon>
        <taxon>Anserineae</taxon>
        <taxon>Spinacia</taxon>
    </lineage>
</organism>
<sequence length="339" mass="39012">MGKRFTNFRISRVIPTFHSCRSKHPSTLPTNPVPSFLHYHHHPPPSTTTTTTFQQLTLSTPSSSRSSITRHVSSAIRRHGCLRSHSSPEPSHTESSSTTHKLKLPSNWHVISNNYDSTPPRRKIYNSAASDTDHDNDNDNDVVFLPPPPPTKIRTTSRKTMIKTRRRRRRNFQNKDRNGISTSSDSGIFSEDDDDRESPSPRIIHRHVSKSKERENSEKSKKNRRSFESTTPARLSAFMRKMAPCREVVADGKVRESFAVVKRSEDPLEDFKRSMAEMVVEKQMFEERELEELLRCFLSLNSENHHEAIVRAFTEIWEGLFCQSVQSNPRCMKGDVLDE</sequence>
<feature type="domain" description="OVATE" evidence="8">
    <location>
        <begin position="260"/>
        <end position="319"/>
    </location>
</feature>
<gene>
    <name evidence="10" type="primary">LOC110791614</name>
</gene>
<evidence type="ECO:0000256" key="7">
    <source>
        <dbReference type="SAM" id="MobiDB-lite"/>
    </source>
</evidence>
<name>A0A9R0IMF0_SPIOL</name>
<evidence type="ECO:0000256" key="2">
    <source>
        <dbReference type="ARBA" id="ARBA00022491"/>
    </source>
</evidence>
<dbReference type="InterPro" id="IPR038933">
    <property type="entry name" value="Ovate"/>
</dbReference>
<dbReference type="InterPro" id="IPR006458">
    <property type="entry name" value="Ovate_C"/>
</dbReference>
<dbReference type="Proteomes" id="UP000813463">
    <property type="component" value="Chromosome 3"/>
</dbReference>
<feature type="compositionally biased region" description="Low complexity" evidence="7">
    <location>
        <begin position="84"/>
        <end position="99"/>
    </location>
</feature>
<comment type="subcellular location">
    <subcellularLocation>
        <location evidence="1 6">Nucleus</location>
    </subcellularLocation>
</comment>
<dbReference type="GO" id="GO:0005634">
    <property type="term" value="C:nucleus"/>
    <property type="evidence" value="ECO:0007669"/>
    <property type="project" value="UniProtKB-SubCell"/>
</dbReference>
<keyword evidence="5 6" id="KW-0539">Nucleus</keyword>
<proteinExistence type="predicted"/>
<evidence type="ECO:0000256" key="4">
    <source>
        <dbReference type="ARBA" id="ARBA00023163"/>
    </source>
</evidence>
<dbReference type="AlphaFoldDB" id="A0A9R0IMF0"/>
<dbReference type="RefSeq" id="XP_021852059.1">
    <property type="nucleotide sequence ID" value="XM_021996367.2"/>
</dbReference>
<feature type="region of interest" description="Disordered" evidence="7">
    <location>
        <begin position="79"/>
        <end position="232"/>
    </location>
</feature>
<evidence type="ECO:0000313" key="9">
    <source>
        <dbReference type="Proteomes" id="UP000813463"/>
    </source>
</evidence>
<feature type="compositionally biased region" description="Basic residues" evidence="7">
    <location>
        <begin position="155"/>
        <end position="172"/>
    </location>
</feature>
<reference evidence="9" key="1">
    <citation type="journal article" date="2021" name="Nat. Commun.">
        <title>Genomic analyses provide insights into spinach domestication and the genetic basis of agronomic traits.</title>
        <authorList>
            <person name="Cai X."/>
            <person name="Sun X."/>
            <person name="Xu C."/>
            <person name="Sun H."/>
            <person name="Wang X."/>
            <person name="Ge C."/>
            <person name="Zhang Z."/>
            <person name="Wang Q."/>
            <person name="Fei Z."/>
            <person name="Jiao C."/>
            <person name="Wang Q."/>
        </authorList>
    </citation>
    <scope>NUCLEOTIDE SEQUENCE [LARGE SCALE GENOMIC DNA]</scope>
    <source>
        <strain evidence="9">cv. Varoflay</strain>
    </source>
</reference>
<keyword evidence="4 6" id="KW-0804">Transcription</keyword>
<dbReference type="NCBIfam" id="TIGR01568">
    <property type="entry name" value="A_thal_3678"/>
    <property type="match status" value="1"/>
</dbReference>
<evidence type="ECO:0000256" key="1">
    <source>
        <dbReference type="ARBA" id="ARBA00004123"/>
    </source>
</evidence>
<evidence type="ECO:0000256" key="3">
    <source>
        <dbReference type="ARBA" id="ARBA00023015"/>
    </source>
</evidence>
<evidence type="ECO:0000256" key="6">
    <source>
        <dbReference type="RuleBase" id="RU367028"/>
    </source>
</evidence>
<accession>A0A9R0IMF0</accession>
<evidence type="ECO:0000256" key="5">
    <source>
        <dbReference type="ARBA" id="ARBA00023242"/>
    </source>
</evidence>
<dbReference type="GeneID" id="110791614"/>
<dbReference type="Pfam" id="PF04844">
    <property type="entry name" value="Ovate"/>
    <property type="match status" value="1"/>
</dbReference>
<dbReference type="PANTHER" id="PTHR33057">
    <property type="entry name" value="TRANSCRIPTION REPRESSOR OFP7-RELATED"/>
    <property type="match status" value="1"/>
</dbReference>
<keyword evidence="9" id="KW-1185">Reference proteome</keyword>
<dbReference type="PANTHER" id="PTHR33057:SF224">
    <property type="entry name" value="TRANSCRIPTION REPRESSOR"/>
    <property type="match status" value="1"/>
</dbReference>
<keyword evidence="3 6" id="KW-0805">Transcription regulation</keyword>
<feature type="compositionally biased region" description="Basic and acidic residues" evidence="7">
    <location>
        <begin position="210"/>
        <end position="220"/>
    </location>
</feature>
<evidence type="ECO:0000259" key="8">
    <source>
        <dbReference type="PROSITE" id="PS51754"/>
    </source>
</evidence>
<dbReference type="KEGG" id="soe:110791614"/>
<evidence type="ECO:0000313" key="10">
    <source>
        <dbReference type="RefSeq" id="XP_021852059.1"/>
    </source>
</evidence>
<dbReference type="GO" id="GO:0045892">
    <property type="term" value="P:negative regulation of DNA-templated transcription"/>
    <property type="evidence" value="ECO:0007669"/>
    <property type="project" value="UniProtKB-UniRule"/>
</dbReference>